<evidence type="ECO:0000256" key="5">
    <source>
        <dbReference type="ARBA" id="ARBA00022692"/>
    </source>
</evidence>
<keyword evidence="10" id="KW-1185">Reference proteome</keyword>
<organism evidence="9 10">
    <name type="scientific">Sneathiella chinensis</name>
    <dbReference type="NCBI Taxonomy" id="349750"/>
    <lineage>
        <taxon>Bacteria</taxon>
        <taxon>Pseudomonadati</taxon>
        <taxon>Pseudomonadota</taxon>
        <taxon>Alphaproteobacteria</taxon>
        <taxon>Sneathiellales</taxon>
        <taxon>Sneathiellaceae</taxon>
        <taxon>Sneathiella</taxon>
    </lineage>
</organism>
<dbReference type="EMBL" id="BSNF01000008">
    <property type="protein sequence ID" value="GLQ07099.1"/>
    <property type="molecule type" value="Genomic_DNA"/>
</dbReference>
<keyword evidence="7 8" id="KW-0472">Membrane</keyword>
<sequence>MSIFAVTAIAILVSAAMALGRAILGPTSYDRILAVNAIGTKTVLLIAVLGFMNGRPDFLDLALVYSLVNFVGTLAVLKYFKFGTLRGGLSGTRKRGN</sequence>
<keyword evidence="3" id="KW-0813">Transport</keyword>
<evidence type="ECO:0000313" key="9">
    <source>
        <dbReference type="EMBL" id="GLQ07099.1"/>
    </source>
</evidence>
<dbReference type="Pfam" id="PF04066">
    <property type="entry name" value="MrpF_PhaF"/>
    <property type="match status" value="1"/>
</dbReference>
<evidence type="ECO:0000256" key="2">
    <source>
        <dbReference type="ARBA" id="ARBA00009212"/>
    </source>
</evidence>
<evidence type="ECO:0000256" key="3">
    <source>
        <dbReference type="ARBA" id="ARBA00022448"/>
    </source>
</evidence>
<accession>A0ABQ5U4M7</accession>
<gene>
    <name evidence="9" type="ORF">GCM10007924_23200</name>
</gene>
<proteinExistence type="inferred from homology"/>
<evidence type="ECO:0000256" key="8">
    <source>
        <dbReference type="SAM" id="Phobius"/>
    </source>
</evidence>
<dbReference type="InterPro" id="IPR007208">
    <property type="entry name" value="MrpF/PhaF-like"/>
</dbReference>
<feature type="transmembrane region" description="Helical" evidence="8">
    <location>
        <begin position="32"/>
        <end position="51"/>
    </location>
</feature>
<reference evidence="9" key="2">
    <citation type="submission" date="2023-01" db="EMBL/GenBank/DDBJ databases">
        <title>Draft genome sequence of Sneathiella chinensis strain NBRC 103408.</title>
        <authorList>
            <person name="Sun Q."/>
            <person name="Mori K."/>
        </authorList>
    </citation>
    <scope>NUCLEOTIDE SEQUENCE</scope>
    <source>
        <strain evidence="9">NBRC 103408</strain>
    </source>
</reference>
<comment type="caution">
    <text evidence="9">The sequence shown here is derived from an EMBL/GenBank/DDBJ whole genome shotgun (WGS) entry which is preliminary data.</text>
</comment>
<protein>
    <submittedName>
        <fullName evidence="9">PH regulation protein F</fullName>
    </submittedName>
</protein>
<keyword evidence="4" id="KW-1003">Cell membrane</keyword>
<keyword evidence="6 8" id="KW-1133">Transmembrane helix</keyword>
<comment type="subcellular location">
    <subcellularLocation>
        <location evidence="1">Cell membrane</location>
        <topology evidence="1">Multi-pass membrane protein</topology>
    </subcellularLocation>
</comment>
<reference evidence="9" key="1">
    <citation type="journal article" date="2014" name="Int. J. Syst. Evol. Microbiol.">
        <title>Complete genome of a new Firmicutes species belonging to the dominant human colonic microbiota ('Ruminococcus bicirculans') reveals two chromosomes and a selective capacity to utilize plant glucans.</title>
        <authorList>
            <consortium name="NISC Comparative Sequencing Program"/>
            <person name="Wegmann U."/>
            <person name="Louis P."/>
            <person name="Goesmann A."/>
            <person name="Henrissat B."/>
            <person name="Duncan S.H."/>
            <person name="Flint H.J."/>
        </authorList>
    </citation>
    <scope>NUCLEOTIDE SEQUENCE</scope>
    <source>
        <strain evidence="9">NBRC 103408</strain>
    </source>
</reference>
<evidence type="ECO:0000313" key="10">
    <source>
        <dbReference type="Proteomes" id="UP001161409"/>
    </source>
</evidence>
<dbReference type="RefSeq" id="WP_169561171.1">
    <property type="nucleotide sequence ID" value="NZ_BSNF01000008.1"/>
</dbReference>
<comment type="similarity">
    <text evidence="2">Belongs to the CPA3 antiporters (TC 2.A.63) subunit F family.</text>
</comment>
<evidence type="ECO:0000256" key="6">
    <source>
        <dbReference type="ARBA" id="ARBA00022989"/>
    </source>
</evidence>
<dbReference type="PANTHER" id="PTHR34702">
    <property type="entry name" value="NA(+)/H(+) ANTIPORTER SUBUNIT F1"/>
    <property type="match status" value="1"/>
</dbReference>
<keyword evidence="5 8" id="KW-0812">Transmembrane</keyword>
<dbReference type="Proteomes" id="UP001161409">
    <property type="component" value="Unassembled WGS sequence"/>
</dbReference>
<name>A0ABQ5U4M7_9PROT</name>
<evidence type="ECO:0000256" key="1">
    <source>
        <dbReference type="ARBA" id="ARBA00004651"/>
    </source>
</evidence>
<dbReference type="PANTHER" id="PTHR34702:SF1">
    <property type="entry name" value="NA(+)_H(+) ANTIPORTER SUBUNIT F"/>
    <property type="match status" value="1"/>
</dbReference>
<evidence type="ECO:0000256" key="7">
    <source>
        <dbReference type="ARBA" id="ARBA00023136"/>
    </source>
</evidence>
<evidence type="ECO:0000256" key="4">
    <source>
        <dbReference type="ARBA" id="ARBA00022475"/>
    </source>
</evidence>
<feature type="transmembrane region" description="Helical" evidence="8">
    <location>
        <begin position="58"/>
        <end position="80"/>
    </location>
</feature>